<dbReference type="Gene3D" id="3.30.1240.10">
    <property type="match status" value="1"/>
</dbReference>
<dbReference type="GO" id="GO:0000287">
    <property type="term" value="F:magnesium ion binding"/>
    <property type="evidence" value="ECO:0007669"/>
    <property type="project" value="TreeGrafter"/>
</dbReference>
<protein>
    <submittedName>
        <fullName evidence="1">Cof-type HAD-IIB family hydrolase</fullName>
    </submittedName>
</protein>
<dbReference type="Gene3D" id="3.40.50.1000">
    <property type="entry name" value="HAD superfamily/HAD-like"/>
    <property type="match status" value="1"/>
</dbReference>
<evidence type="ECO:0000313" key="1">
    <source>
        <dbReference type="EMBL" id="HJC38173.1"/>
    </source>
</evidence>
<comment type="caution">
    <text evidence="1">The sequence shown here is derived from an EMBL/GenBank/DDBJ whole genome shotgun (WGS) entry which is preliminary data.</text>
</comment>
<dbReference type="InterPro" id="IPR006379">
    <property type="entry name" value="HAD-SF_hydro_IIB"/>
</dbReference>
<dbReference type="SFLD" id="SFLDS00003">
    <property type="entry name" value="Haloacid_Dehalogenase"/>
    <property type="match status" value="1"/>
</dbReference>
<dbReference type="EMBL" id="DWWK01000046">
    <property type="protein sequence ID" value="HJC38173.1"/>
    <property type="molecule type" value="Genomic_DNA"/>
</dbReference>
<name>A0A9D2SWC4_9FIRM</name>
<accession>A0A9D2SWC4</accession>
<dbReference type="GO" id="GO:0016791">
    <property type="term" value="F:phosphatase activity"/>
    <property type="evidence" value="ECO:0007669"/>
    <property type="project" value="UniProtKB-ARBA"/>
</dbReference>
<dbReference type="SFLD" id="SFLDG01140">
    <property type="entry name" value="C2.B:_Phosphomannomutase_and_P"/>
    <property type="match status" value="1"/>
</dbReference>
<gene>
    <name evidence="1" type="ORF">H9757_03775</name>
</gene>
<evidence type="ECO:0000313" key="2">
    <source>
        <dbReference type="Proteomes" id="UP000823894"/>
    </source>
</evidence>
<keyword evidence="1" id="KW-0378">Hydrolase</keyword>
<dbReference type="NCBIfam" id="TIGR00099">
    <property type="entry name" value="Cof-subfamily"/>
    <property type="match status" value="1"/>
</dbReference>
<dbReference type="NCBIfam" id="TIGR01484">
    <property type="entry name" value="HAD-SF-IIB"/>
    <property type="match status" value="1"/>
</dbReference>
<dbReference type="AlphaFoldDB" id="A0A9D2SWC4"/>
<organism evidence="1 2">
    <name type="scientific">Candidatus Mediterraneibacter faecigallinarum</name>
    <dbReference type="NCBI Taxonomy" id="2838669"/>
    <lineage>
        <taxon>Bacteria</taxon>
        <taxon>Bacillati</taxon>
        <taxon>Bacillota</taxon>
        <taxon>Clostridia</taxon>
        <taxon>Lachnospirales</taxon>
        <taxon>Lachnospiraceae</taxon>
        <taxon>Mediterraneibacter</taxon>
    </lineage>
</organism>
<dbReference type="SUPFAM" id="SSF56784">
    <property type="entry name" value="HAD-like"/>
    <property type="match status" value="1"/>
</dbReference>
<dbReference type="GO" id="GO:0005829">
    <property type="term" value="C:cytosol"/>
    <property type="evidence" value="ECO:0007669"/>
    <property type="project" value="TreeGrafter"/>
</dbReference>
<dbReference type="InterPro" id="IPR036412">
    <property type="entry name" value="HAD-like_sf"/>
</dbReference>
<dbReference type="Proteomes" id="UP000823894">
    <property type="component" value="Unassembled WGS sequence"/>
</dbReference>
<dbReference type="PROSITE" id="PS01229">
    <property type="entry name" value="COF_2"/>
    <property type="match status" value="1"/>
</dbReference>
<reference evidence="1" key="2">
    <citation type="submission" date="2021-04" db="EMBL/GenBank/DDBJ databases">
        <authorList>
            <person name="Gilroy R."/>
        </authorList>
    </citation>
    <scope>NUCLEOTIDE SEQUENCE</scope>
    <source>
        <strain evidence="1">ChiGjej1B1-1692</strain>
    </source>
</reference>
<dbReference type="InterPro" id="IPR000150">
    <property type="entry name" value="Cof"/>
</dbReference>
<dbReference type="PANTHER" id="PTHR10000:SF25">
    <property type="entry name" value="PHOSPHATASE YKRA-RELATED"/>
    <property type="match status" value="1"/>
</dbReference>
<dbReference type="Pfam" id="PF08282">
    <property type="entry name" value="Hydrolase_3"/>
    <property type="match status" value="1"/>
</dbReference>
<proteinExistence type="predicted"/>
<dbReference type="InterPro" id="IPR023214">
    <property type="entry name" value="HAD_sf"/>
</dbReference>
<reference evidence="1" key="1">
    <citation type="journal article" date="2021" name="PeerJ">
        <title>Extensive microbial diversity within the chicken gut microbiome revealed by metagenomics and culture.</title>
        <authorList>
            <person name="Gilroy R."/>
            <person name="Ravi A."/>
            <person name="Getino M."/>
            <person name="Pursley I."/>
            <person name="Horton D.L."/>
            <person name="Alikhan N.F."/>
            <person name="Baker D."/>
            <person name="Gharbi K."/>
            <person name="Hall N."/>
            <person name="Watson M."/>
            <person name="Adriaenssens E.M."/>
            <person name="Foster-Nyarko E."/>
            <person name="Jarju S."/>
            <person name="Secka A."/>
            <person name="Antonio M."/>
            <person name="Oren A."/>
            <person name="Chaudhuri R.R."/>
            <person name="La Ragione R."/>
            <person name="Hildebrand F."/>
            <person name="Pallen M.J."/>
        </authorList>
    </citation>
    <scope>NUCLEOTIDE SEQUENCE</scope>
    <source>
        <strain evidence="1">ChiGjej1B1-1692</strain>
    </source>
</reference>
<sequence length="256" mass="28102">MIRAAFFDIDGTLLPHSTGRVPASAEQAVRDLREKGIKVFAATGRHMLELEELPLDGLCFDGYILLNGQICSDGAGNLLYAVPVPADDTASLASLFEKCEVPVMFIEEKRMYMNFVNDRVRRVQADILTAVPEISVYSGVPVYQCVVYVDETESRDLPRILPGCRITRWNSGAVDVISKDGSKVRGIQYMMGKYSLRQDEIIAFGDGENDREMLSFAGTGVAMRDASDAVKRCADYVTGSADGDGISEALKYYGIL</sequence>
<dbReference type="PANTHER" id="PTHR10000">
    <property type="entry name" value="PHOSPHOSERINE PHOSPHATASE"/>
    <property type="match status" value="1"/>
</dbReference>